<evidence type="ECO:0000256" key="3">
    <source>
        <dbReference type="ARBA" id="ARBA00022448"/>
    </source>
</evidence>
<evidence type="ECO:0000256" key="8">
    <source>
        <dbReference type="ARBA" id="ARBA00022927"/>
    </source>
</evidence>
<evidence type="ECO:0000256" key="9">
    <source>
        <dbReference type="ARBA" id="ARBA00023006"/>
    </source>
</evidence>
<keyword evidence="6 11" id="KW-0378">Hydrolase</keyword>
<accession>A0AAD5KI88</accession>
<reference evidence="14 15" key="1">
    <citation type="submission" date="2022-05" db="EMBL/GenBank/DDBJ databases">
        <title>A multi-omics perspective on studying reproductive biology in Daphnia sinensis.</title>
        <authorList>
            <person name="Jia J."/>
        </authorList>
    </citation>
    <scope>NUCLEOTIDE SEQUENCE [LARGE SCALE GENOMIC DNA]</scope>
    <source>
        <strain evidence="14 15">WSL</strain>
    </source>
</reference>
<dbReference type="GO" id="GO:0015031">
    <property type="term" value="P:protein transport"/>
    <property type="evidence" value="ECO:0007669"/>
    <property type="project" value="UniProtKB-KW"/>
</dbReference>
<dbReference type="InterPro" id="IPR038765">
    <property type="entry name" value="Papain-like_cys_pep_sf"/>
</dbReference>
<gene>
    <name evidence="14" type="ORF">GHT06_020790</name>
</gene>
<name>A0AAD5KI88_9CRUS</name>
<dbReference type="GO" id="GO:0035973">
    <property type="term" value="P:aggrephagy"/>
    <property type="evidence" value="ECO:0007669"/>
    <property type="project" value="TreeGrafter"/>
</dbReference>
<evidence type="ECO:0000256" key="1">
    <source>
        <dbReference type="ARBA" id="ARBA00004496"/>
    </source>
</evidence>
<evidence type="ECO:0000256" key="7">
    <source>
        <dbReference type="ARBA" id="ARBA00022807"/>
    </source>
</evidence>
<comment type="function">
    <text evidence="11">Cysteine protease that plays a key role in autophagy by mediating both proteolytic activation and delipidation of ATG8 family proteins.</text>
</comment>
<keyword evidence="4 11" id="KW-0963">Cytoplasm</keyword>
<evidence type="ECO:0000256" key="4">
    <source>
        <dbReference type="ARBA" id="ARBA00022490"/>
    </source>
</evidence>
<comment type="subcellular location">
    <subcellularLocation>
        <location evidence="1 11">Cytoplasm</location>
    </subcellularLocation>
</comment>
<evidence type="ECO:0000256" key="12">
    <source>
        <dbReference type="SAM" id="SignalP"/>
    </source>
</evidence>
<feature type="signal peptide" evidence="12">
    <location>
        <begin position="1"/>
        <end position="22"/>
    </location>
</feature>
<feature type="chain" id="PRO_5041934265" description="Cysteine protease" evidence="12">
    <location>
        <begin position="23"/>
        <end position="389"/>
    </location>
</feature>
<evidence type="ECO:0000256" key="5">
    <source>
        <dbReference type="ARBA" id="ARBA00022670"/>
    </source>
</evidence>
<comment type="catalytic activity">
    <reaction evidence="10">
        <text>[protein]-C-terminal L-amino acid-glycyl-phosphatidylethanolamide + H2O = [protein]-C-terminal L-amino acid-glycine + a 1,2-diacyl-sn-glycero-3-phosphoethanolamine</text>
        <dbReference type="Rhea" id="RHEA:67548"/>
        <dbReference type="Rhea" id="RHEA-COMP:17323"/>
        <dbReference type="Rhea" id="RHEA-COMP:17324"/>
        <dbReference type="ChEBI" id="CHEBI:15377"/>
        <dbReference type="ChEBI" id="CHEBI:64612"/>
        <dbReference type="ChEBI" id="CHEBI:172940"/>
        <dbReference type="ChEBI" id="CHEBI:172941"/>
    </reaction>
    <physiologicalReaction direction="left-to-right" evidence="10">
        <dbReference type="Rhea" id="RHEA:67549"/>
    </physiologicalReaction>
</comment>
<dbReference type="GO" id="GO:0034727">
    <property type="term" value="P:piecemeal microautophagy of the nucleus"/>
    <property type="evidence" value="ECO:0007669"/>
    <property type="project" value="TreeGrafter"/>
</dbReference>
<protein>
    <recommendedName>
        <fullName evidence="11">Cysteine protease</fullName>
        <ecNumber evidence="11">3.4.22.-</ecNumber>
    </recommendedName>
</protein>
<evidence type="ECO:0000313" key="15">
    <source>
        <dbReference type="Proteomes" id="UP000820818"/>
    </source>
</evidence>
<sequence length="389" mass="44097">MQCLHIILKFFLFLLKSLLGNTQKMLEACEAFVTYESGIILDRQGFEVNDEPVWILGQKYDTRTNLDELHTDIKSRLLLTYRRNFTAIGDTGMTTDRGWGCMLRCGQMVVAQALVKQHLGKGPFWPLKSDQNKAETYKKILRLFEDKKTAVYSIHQLAQMGVSEGKEIGQWFGPNTVAQVLKKLSAYDEWSSLKIHVAMDNAVVIEEIEELCHTKTTDAETTTWYPLLLVVPLRLGLLSINPIYIDSLKACLQMPQSIGMIGGKPSQALYFIGYVGDEVVFLDPHLTQNAIEFDDEEFEDSSYHPTTSARIPFHSMDPSLAVCFSCTTHSEWKNLLQQFKIMTEAGKKQNLFEVCTQRQAEWHPSSMDLADEAIALDSADSEEDFEILG</sequence>
<dbReference type="GO" id="GO:0005737">
    <property type="term" value="C:cytoplasm"/>
    <property type="evidence" value="ECO:0007669"/>
    <property type="project" value="UniProtKB-SubCell"/>
</dbReference>
<dbReference type="EC" id="3.4.22.-" evidence="11"/>
<dbReference type="GO" id="GO:0000423">
    <property type="term" value="P:mitophagy"/>
    <property type="evidence" value="ECO:0007669"/>
    <property type="project" value="TreeGrafter"/>
</dbReference>
<dbReference type="GO" id="GO:0004197">
    <property type="term" value="F:cysteine-type endopeptidase activity"/>
    <property type="evidence" value="ECO:0007669"/>
    <property type="project" value="TreeGrafter"/>
</dbReference>
<evidence type="ECO:0000256" key="10">
    <source>
        <dbReference type="ARBA" id="ARBA00029362"/>
    </source>
</evidence>
<evidence type="ECO:0000256" key="2">
    <source>
        <dbReference type="ARBA" id="ARBA00010958"/>
    </source>
</evidence>
<keyword evidence="7" id="KW-0788">Thiol protease</keyword>
<proteinExistence type="inferred from homology"/>
<dbReference type="Pfam" id="PF03416">
    <property type="entry name" value="Peptidase_C54"/>
    <property type="match status" value="1"/>
</dbReference>
<keyword evidence="9 11" id="KW-0072">Autophagy</keyword>
<dbReference type="Proteomes" id="UP000820818">
    <property type="component" value="Linkage Group LG9"/>
</dbReference>
<comment type="similarity">
    <text evidence="2 11">Belongs to the peptidase C54 family.</text>
</comment>
<dbReference type="GO" id="GO:0016485">
    <property type="term" value="P:protein processing"/>
    <property type="evidence" value="ECO:0007669"/>
    <property type="project" value="TreeGrafter"/>
</dbReference>
<keyword evidence="8 11" id="KW-0653">Protein transport</keyword>
<keyword evidence="12" id="KW-0732">Signal</keyword>
<keyword evidence="15" id="KW-1185">Reference proteome</keyword>
<dbReference type="GO" id="GO:0000045">
    <property type="term" value="P:autophagosome assembly"/>
    <property type="evidence" value="ECO:0007669"/>
    <property type="project" value="TreeGrafter"/>
</dbReference>
<dbReference type="GO" id="GO:0019786">
    <property type="term" value="F:protein-phosphatidylethanolamide deconjugating activity"/>
    <property type="evidence" value="ECO:0007669"/>
    <property type="project" value="InterPro"/>
</dbReference>
<feature type="domain" description="Peptidase C54 catalytic" evidence="13">
    <location>
        <begin position="67"/>
        <end position="337"/>
    </location>
</feature>
<dbReference type="PANTHER" id="PTHR22624">
    <property type="entry name" value="CYSTEINE PROTEASE ATG4"/>
    <property type="match status" value="1"/>
</dbReference>
<evidence type="ECO:0000256" key="6">
    <source>
        <dbReference type="ARBA" id="ARBA00022801"/>
    </source>
</evidence>
<dbReference type="PANTHER" id="PTHR22624:SF49">
    <property type="entry name" value="CYSTEINE PROTEASE"/>
    <property type="match status" value="1"/>
</dbReference>
<dbReference type="EMBL" id="WJBH02000009">
    <property type="protein sequence ID" value="KAI9552906.1"/>
    <property type="molecule type" value="Genomic_DNA"/>
</dbReference>
<dbReference type="InterPro" id="IPR005078">
    <property type="entry name" value="Peptidase_C54"/>
</dbReference>
<evidence type="ECO:0000313" key="14">
    <source>
        <dbReference type="EMBL" id="KAI9552906.1"/>
    </source>
</evidence>
<keyword evidence="5 11" id="KW-0645">Protease</keyword>
<dbReference type="AlphaFoldDB" id="A0AAD5KI88"/>
<keyword evidence="3" id="KW-0813">Transport</keyword>
<comment type="caution">
    <text evidence="14">The sequence shown here is derived from an EMBL/GenBank/DDBJ whole genome shotgun (WGS) entry which is preliminary data.</text>
</comment>
<dbReference type="SUPFAM" id="SSF54001">
    <property type="entry name" value="Cysteine proteinases"/>
    <property type="match status" value="1"/>
</dbReference>
<evidence type="ECO:0000259" key="13">
    <source>
        <dbReference type="Pfam" id="PF03416"/>
    </source>
</evidence>
<organism evidence="14 15">
    <name type="scientific">Daphnia sinensis</name>
    <dbReference type="NCBI Taxonomy" id="1820382"/>
    <lineage>
        <taxon>Eukaryota</taxon>
        <taxon>Metazoa</taxon>
        <taxon>Ecdysozoa</taxon>
        <taxon>Arthropoda</taxon>
        <taxon>Crustacea</taxon>
        <taxon>Branchiopoda</taxon>
        <taxon>Diplostraca</taxon>
        <taxon>Cladocera</taxon>
        <taxon>Anomopoda</taxon>
        <taxon>Daphniidae</taxon>
        <taxon>Daphnia</taxon>
        <taxon>Daphnia similis group</taxon>
    </lineage>
</organism>
<dbReference type="InterPro" id="IPR046792">
    <property type="entry name" value="Peptidase_C54_cat"/>
</dbReference>
<evidence type="ECO:0000256" key="11">
    <source>
        <dbReference type="RuleBase" id="RU363115"/>
    </source>
</evidence>